<dbReference type="SUPFAM" id="SSF53335">
    <property type="entry name" value="S-adenosyl-L-methionine-dependent methyltransferases"/>
    <property type="match status" value="1"/>
</dbReference>
<dbReference type="AlphaFoldDB" id="A0AA37U5H8"/>
<dbReference type="CDD" id="cd02440">
    <property type="entry name" value="AdoMet_MTases"/>
    <property type="match status" value="1"/>
</dbReference>
<evidence type="ECO:0000313" key="2">
    <source>
        <dbReference type="Proteomes" id="UP001157355"/>
    </source>
</evidence>
<protein>
    <submittedName>
        <fullName evidence="1">Uncharacterized protein</fullName>
    </submittedName>
</protein>
<comment type="caution">
    <text evidence="1">The sequence shown here is derived from an EMBL/GenBank/DDBJ whole genome shotgun (WGS) entry which is preliminary data.</text>
</comment>
<dbReference type="Gene3D" id="3.40.50.150">
    <property type="entry name" value="Vaccinia Virus protein VP39"/>
    <property type="match status" value="1"/>
</dbReference>
<accession>A0AA37U5H8</accession>
<organism evidence="1 2">
    <name type="scientific">Cypionkella aquatica</name>
    <dbReference type="NCBI Taxonomy" id="1756042"/>
    <lineage>
        <taxon>Bacteria</taxon>
        <taxon>Pseudomonadati</taxon>
        <taxon>Pseudomonadota</taxon>
        <taxon>Alphaproteobacteria</taxon>
        <taxon>Rhodobacterales</taxon>
        <taxon>Paracoccaceae</taxon>
        <taxon>Cypionkella</taxon>
    </lineage>
</organism>
<dbReference type="Proteomes" id="UP001157355">
    <property type="component" value="Unassembled WGS sequence"/>
</dbReference>
<sequence length="351" mass="38658">MQPDLPSLTRICQSEEAALKAIFAAVALAFVPPYNTKIRAQIAGLLNDALPHRLALQRAHSFHLHSPAFRALPIHAPERQYFNAVLRHLRLYPAAIDRLTAALRQRLPLFPPPPAPYGPEAQALALHSRTWDRMHSHLSPHTPNLYHDAPGHHGDLPYPASDFLRYAMAARRICLAMGKHQPAFLDVGCGIGSKLVLASELFARTDGLEYEAGHAAIAQAMMQRIGARATTIFHADALSFAAYGAYDVLYAYKPMYGAGLEQMEARLIGQARPGTLLIAPYMEFTTRFETLGCARVEGFLYMIRPPKSLATILRTARHVGCALPAQPKGGYAEDGFLAPLHLALRRWGHGD</sequence>
<reference evidence="1 2" key="1">
    <citation type="journal article" date="2014" name="Int. J. Syst. Evol. Microbiol.">
        <title>Complete genome sequence of Corynebacterium casei LMG S-19264T (=DSM 44701T), isolated from a smear-ripened cheese.</title>
        <authorList>
            <consortium name="US DOE Joint Genome Institute (JGI-PGF)"/>
            <person name="Walter F."/>
            <person name="Albersmeier A."/>
            <person name="Kalinowski J."/>
            <person name="Ruckert C."/>
        </authorList>
    </citation>
    <scope>NUCLEOTIDE SEQUENCE [LARGE SCALE GENOMIC DNA]</scope>
    <source>
        <strain evidence="1 2">NBRC 111766</strain>
    </source>
</reference>
<dbReference type="InterPro" id="IPR029063">
    <property type="entry name" value="SAM-dependent_MTases_sf"/>
</dbReference>
<dbReference type="RefSeq" id="WP_284326805.1">
    <property type="nucleotide sequence ID" value="NZ_BSPP01000017.1"/>
</dbReference>
<dbReference type="EMBL" id="BSPP01000017">
    <property type="protein sequence ID" value="GLS88726.1"/>
    <property type="molecule type" value="Genomic_DNA"/>
</dbReference>
<proteinExistence type="predicted"/>
<name>A0AA37U5H8_9RHOB</name>
<gene>
    <name evidence="1" type="ORF">GCM10010873_37000</name>
</gene>
<evidence type="ECO:0000313" key="1">
    <source>
        <dbReference type="EMBL" id="GLS88726.1"/>
    </source>
</evidence>
<keyword evidence="2" id="KW-1185">Reference proteome</keyword>